<proteinExistence type="predicted"/>
<dbReference type="PATRIC" id="fig|993516.3.peg.1649"/>
<dbReference type="Proteomes" id="UP000010959">
    <property type="component" value="Unassembled WGS sequence"/>
</dbReference>
<evidence type="ECO:0000313" key="2">
    <source>
        <dbReference type="Proteomes" id="UP000010959"/>
    </source>
</evidence>
<reference evidence="1 2" key="1">
    <citation type="journal article" date="2013" name="Mar. Genomics">
        <title>Expression of sulfatases in Rhodopirellula baltica and the diversity of sulfatases in the genus Rhodopirellula.</title>
        <authorList>
            <person name="Wegner C.E."/>
            <person name="Richter-Heitmann T."/>
            <person name="Klindworth A."/>
            <person name="Klockow C."/>
            <person name="Richter M."/>
            <person name="Achstetter T."/>
            <person name="Glockner F.O."/>
            <person name="Harder J."/>
        </authorList>
    </citation>
    <scope>NUCLEOTIDE SEQUENCE [LARGE SCALE GENOMIC DNA]</scope>
    <source>
        <strain evidence="1 2">SWK14</strain>
    </source>
</reference>
<name>L7CKP9_RHOBT</name>
<evidence type="ECO:0000313" key="1">
    <source>
        <dbReference type="EMBL" id="ELP34543.1"/>
    </source>
</evidence>
<organism evidence="1 2">
    <name type="scientific">Rhodopirellula baltica SWK14</name>
    <dbReference type="NCBI Taxonomy" id="993516"/>
    <lineage>
        <taxon>Bacteria</taxon>
        <taxon>Pseudomonadati</taxon>
        <taxon>Planctomycetota</taxon>
        <taxon>Planctomycetia</taxon>
        <taxon>Pirellulales</taxon>
        <taxon>Pirellulaceae</taxon>
        <taxon>Rhodopirellula</taxon>
    </lineage>
</organism>
<gene>
    <name evidence="1" type="ORF">RBSWK_01553</name>
</gene>
<dbReference type="AlphaFoldDB" id="L7CKP9"/>
<sequence length="40" mass="4419">MRNAISDSVIEQGGFVPSFRFEALDWVVNFGVDNSRDGVS</sequence>
<dbReference type="EMBL" id="AMWG01000030">
    <property type="protein sequence ID" value="ELP34543.1"/>
    <property type="molecule type" value="Genomic_DNA"/>
</dbReference>
<accession>L7CKP9</accession>
<protein>
    <submittedName>
        <fullName evidence="1">Uncharacterized protein</fullName>
    </submittedName>
</protein>
<comment type="caution">
    <text evidence="1">The sequence shown here is derived from an EMBL/GenBank/DDBJ whole genome shotgun (WGS) entry which is preliminary data.</text>
</comment>